<name>A0AAN8NTY0_POLSC</name>
<dbReference type="EMBL" id="JAWJWE010000036">
    <property type="protein sequence ID" value="KAK6628215.1"/>
    <property type="molecule type" value="Genomic_DNA"/>
</dbReference>
<gene>
    <name evidence="2" type="ORF">RUM43_002027</name>
</gene>
<evidence type="ECO:0000313" key="3">
    <source>
        <dbReference type="Proteomes" id="UP001372834"/>
    </source>
</evidence>
<evidence type="ECO:0000313" key="2">
    <source>
        <dbReference type="EMBL" id="KAK6628215.1"/>
    </source>
</evidence>
<sequence length="101" mass="10804">MDEPKAVAAIRTTTDTAKQQQQRQGQVHKTRIRSNVAAANALERLSEKELKVFRLVALSDDDADDDDDCDDGGGGGDGDGNGDGDLTEIVLICEDSTLEAR</sequence>
<comment type="caution">
    <text evidence="2">The sequence shown here is derived from an EMBL/GenBank/DDBJ whole genome shotgun (WGS) entry which is preliminary data.</text>
</comment>
<proteinExistence type="predicted"/>
<accession>A0AAN8NTY0</accession>
<protein>
    <submittedName>
        <fullName evidence="2">Uncharacterized protein</fullName>
    </submittedName>
</protein>
<dbReference type="Proteomes" id="UP001372834">
    <property type="component" value="Unassembled WGS sequence"/>
</dbReference>
<reference evidence="2 3" key="1">
    <citation type="submission" date="2023-10" db="EMBL/GenBank/DDBJ databases">
        <title>Genomes of two closely related lineages of the louse Polyplax serrata with different host specificities.</title>
        <authorList>
            <person name="Martinu J."/>
            <person name="Tarabai H."/>
            <person name="Stefka J."/>
            <person name="Hypsa V."/>
        </authorList>
    </citation>
    <scope>NUCLEOTIDE SEQUENCE [LARGE SCALE GENOMIC DNA]</scope>
    <source>
        <strain evidence="2">HR10_N</strain>
    </source>
</reference>
<evidence type="ECO:0000256" key="1">
    <source>
        <dbReference type="SAM" id="MobiDB-lite"/>
    </source>
</evidence>
<organism evidence="2 3">
    <name type="scientific">Polyplax serrata</name>
    <name type="common">Common mouse louse</name>
    <dbReference type="NCBI Taxonomy" id="468196"/>
    <lineage>
        <taxon>Eukaryota</taxon>
        <taxon>Metazoa</taxon>
        <taxon>Ecdysozoa</taxon>
        <taxon>Arthropoda</taxon>
        <taxon>Hexapoda</taxon>
        <taxon>Insecta</taxon>
        <taxon>Pterygota</taxon>
        <taxon>Neoptera</taxon>
        <taxon>Paraneoptera</taxon>
        <taxon>Psocodea</taxon>
        <taxon>Troctomorpha</taxon>
        <taxon>Phthiraptera</taxon>
        <taxon>Anoplura</taxon>
        <taxon>Polyplacidae</taxon>
        <taxon>Polyplax</taxon>
    </lineage>
</organism>
<feature type="compositionally biased region" description="Acidic residues" evidence="1">
    <location>
        <begin position="61"/>
        <end position="71"/>
    </location>
</feature>
<feature type="region of interest" description="Disordered" evidence="1">
    <location>
        <begin position="61"/>
        <end position="86"/>
    </location>
</feature>
<dbReference type="AlphaFoldDB" id="A0AAN8NTY0"/>